<dbReference type="AlphaFoldDB" id="E3NVQ5"/>
<name>E3NVQ5_CAERE</name>
<dbReference type="InParanoid" id="E3NVQ5"/>
<gene>
    <name evidence="1" type="ORF">CRE_06269</name>
</gene>
<reference evidence="1" key="1">
    <citation type="submission" date="2007-07" db="EMBL/GenBank/DDBJ databases">
        <title>PCAP assembly of the Caenorhabditis remanei genome.</title>
        <authorList>
            <consortium name="The Caenorhabditis remanei Sequencing Consortium"/>
            <person name="Wilson R.K."/>
        </authorList>
    </citation>
    <scope>NUCLEOTIDE SEQUENCE [LARGE SCALE GENOMIC DNA]</scope>
    <source>
        <strain evidence="1">PB4641</strain>
    </source>
</reference>
<keyword evidence="2" id="KW-1185">Reference proteome</keyword>
<evidence type="ECO:0000313" key="1">
    <source>
        <dbReference type="EMBL" id="EFO98978.1"/>
    </source>
</evidence>
<sequence>MLQNKTTISEFATSSDYHSKHVDPWYVGFMILNKVGLLLSASDASVQSDDLHNVVSDVSAASYSSNSSNQNWTTENDGSAINSIYNKEFVHGDMITRIKRDGIISFSFSLSLI</sequence>
<protein>
    <submittedName>
        <fullName evidence="1">Uncharacterized protein</fullName>
    </submittedName>
</protein>
<dbReference type="EMBL" id="DS271083">
    <property type="protein sequence ID" value="EFO98978.1"/>
    <property type="molecule type" value="Genomic_DNA"/>
</dbReference>
<dbReference type="Proteomes" id="UP000008281">
    <property type="component" value="Unassembled WGS sequence"/>
</dbReference>
<accession>E3NVQ5</accession>
<organism evidence="2">
    <name type="scientific">Caenorhabditis remanei</name>
    <name type="common">Caenorhabditis vulgaris</name>
    <dbReference type="NCBI Taxonomy" id="31234"/>
    <lineage>
        <taxon>Eukaryota</taxon>
        <taxon>Metazoa</taxon>
        <taxon>Ecdysozoa</taxon>
        <taxon>Nematoda</taxon>
        <taxon>Chromadorea</taxon>
        <taxon>Rhabditida</taxon>
        <taxon>Rhabditina</taxon>
        <taxon>Rhabditomorpha</taxon>
        <taxon>Rhabditoidea</taxon>
        <taxon>Rhabditidae</taxon>
        <taxon>Peloderinae</taxon>
        <taxon>Caenorhabditis</taxon>
    </lineage>
</organism>
<proteinExistence type="predicted"/>
<evidence type="ECO:0000313" key="2">
    <source>
        <dbReference type="Proteomes" id="UP000008281"/>
    </source>
</evidence>
<dbReference type="HOGENOM" id="CLU_2135833_0_0_1"/>